<dbReference type="InterPro" id="IPR023393">
    <property type="entry name" value="START-like_dom_sf"/>
</dbReference>
<evidence type="ECO:0000313" key="2">
    <source>
        <dbReference type="Proteomes" id="UP000256486"/>
    </source>
</evidence>
<dbReference type="Pfam" id="PF10604">
    <property type="entry name" value="Polyketide_cyc2"/>
    <property type="match status" value="1"/>
</dbReference>
<reference evidence="1 2" key="1">
    <citation type="submission" date="2017-04" db="EMBL/GenBank/DDBJ databases">
        <title>Comparative genome analysis of Subtercola boreus.</title>
        <authorList>
            <person name="Cho Y.-J."/>
            <person name="Cho A."/>
            <person name="Kim O.-S."/>
            <person name="Lee J.-I."/>
        </authorList>
    </citation>
    <scope>NUCLEOTIDE SEQUENCE [LARGE SCALE GENOMIC DNA]</scope>
    <source>
        <strain evidence="1 2">K300</strain>
    </source>
</reference>
<dbReference type="Gene3D" id="3.30.530.20">
    <property type="match status" value="1"/>
</dbReference>
<dbReference type="CDD" id="cd07821">
    <property type="entry name" value="PYR_PYL_RCAR_like"/>
    <property type="match status" value="1"/>
</dbReference>
<gene>
    <name evidence="1" type="ORF">B7R54_04325</name>
</gene>
<dbReference type="SUPFAM" id="SSF55961">
    <property type="entry name" value="Bet v1-like"/>
    <property type="match status" value="1"/>
</dbReference>
<dbReference type="OrthoDB" id="6024794at2"/>
<evidence type="ECO:0008006" key="3">
    <source>
        <dbReference type="Google" id="ProtNLM"/>
    </source>
</evidence>
<accession>A0A3E0VF20</accession>
<protein>
    <recommendedName>
        <fullName evidence="3">Polyketide cyclase</fullName>
    </recommendedName>
</protein>
<organism evidence="1 2">
    <name type="scientific">Subtercola boreus</name>
    <dbReference type="NCBI Taxonomy" id="120213"/>
    <lineage>
        <taxon>Bacteria</taxon>
        <taxon>Bacillati</taxon>
        <taxon>Actinomycetota</taxon>
        <taxon>Actinomycetes</taxon>
        <taxon>Micrococcales</taxon>
        <taxon>Microbacteriaceae</taxon>
        <taxon>Subtercola</taxon>
    </lineage>
</organism>
<evidence type="ECO:0000313" key="1">
    <source>
        <dbReference type="EMBL" id="RFA08536.1"/>
    </source>
</evidence>
<dbReference type="InterPro" id="IPR019587">
    <property type="entry name" value="Polyketide_cyclase/dehydratase"/>
</dbReference>
<proteinExistence type="predicted"/>
<name>A0A3E0VF20_9MICO</name>
<dbReference type="Proteomes" id="UP000256486">
    <property type="component" value="Unassembled WGS sequence"/>
</dbReference>
<keyword evidence="2" id="KW-1185">Reference proteome</keyword>
<dbReference type="EMBL" id="NBWZ01000001">
    <property type="protein sequence ID" value="RFA08536.1"/>
    <property type="molecule type" value="Genomic_DNA"/>
</dbReference>
<dbReference type="AlphaFoldDB" id="A0A3E0VF20"/>
<sequence length="186" mass="19861">MPHNDRFRRPAATHAFGQGRQVRAAGVLQEDVGGESPRTACGGVRTMVSIREHGWLASAAATVWEVVGSPSAITEWAPSIASAVMDGSLRTLTLKRGGEIVEEIVTLDDELRRIQYAVRSGLPVTAHLATVDVIPTGESSCLVLYSTDLSPDGLAAPIARSMQNSISALVERFGAYDDSSNRESEK</sequence>
<comment type="caution">
    <text evidence="1">The sequence shown here is derived from an EMBL/GenBank/DDBJ whole genome shotgun (WGS) entry which is preliminary data.</text>
</comment>